<keyword evidence="1" id="KW-0812">Transmembrane</keyword>
<dbReference type="Proteomes" id="UP000251075">
    <property type="component" value="Unassembled WGS sequence"/>
</dbReference>
<feature type="transmembrane region" description="Helical" evidence="1">
    <location>
        <begin position="136"/>
        <end position="162"/>
    </location>
</feature>
<name>A0A364P3X2_9PROT</name>
<protein>
    <recommendedName>
        <fullName evidence="4">Ribokinase</fullName>
    </recommendedName>
</protein>
<organism evidence="2 3">
    <name type="scientific">Paramagnetospirillum kuznetsovii</name>
    <dbReference type="NCBI Taxonomy" id="2053833"/>
    <lineage>
        <taxon>Bacteria</taxon>
        <taxon>Pseudomonadati</taxon>
        <taxon>Pseudomonadota</taxon>
        <taxon>Alphaproteobacteria</taxon>
        <taxon>Rhodospirillales</taxon>
        <taxon>Magnetospirillaceae</taxon>
        <taxon>Paramagnetospirillum</taxon>
    </lineage>
</organism>
<evidence type="ECO:0000256" key="1">
    <source>
        <dbReference type="SAM" id="Phobius"/>
    </source>
</evidence>
<feature type="transmembrane region" description="Helical" evidence="1">
    <location>
        <begin position="110"/>
        <end position="130"/>
    </location>
</feature>
<reference evidence="2 3" key="1">
    <citation type="submission" date="2017-11" db="EMBL/GenBank/DDBJ databases">
        <title>Draft genome sequence of magnetotactic bacterium Magnetospirillum kuznetsovii LBB-42.</title>
        <authorList>
            <person name="Grouzdev D.S."/>
            <person name="Rysina M.S."/>
            <person name="Baslerov R.V."/>
            <person name="Koziaeva V."/>
        </authorList>
    </citation>
    <scope>NUCLEOTIDE SEQUENCE [LARGE SCALE GENOMIC DNA]</scope>
    <source>
        <strain evidence="2 3">LBB-42</strain>
    </source>
</reference>
<sequence length="190" mass="19814">MDPITIALGLAQVVPGLIRWISGDDDAKAAKVADQVVGLAKAVTGTQTGADALAAVKADPALALQLQQAWMGHELALVQEESRQLAEINATMRVEALAEDAYVRRWRPTFGYAMAITWTATMASVSWAIVAQPAQAPSIIAALVNTSPIWGIALAVLGVSVVKRSHDKALASGAPLSEGPLAMLKSGIKP</sequence>
<dbReference type="OrthoDB" id="7366354at2"/>
<keyword evidence="1" id="KW-0472">Membrane</keyword>
<evidence type="ECO:0000313" key="3">
    <source>
        <dbReference type="Proteomes" id="UP000251075"/>
    </source>
</evidence>
<accession>A0A364P3X2</accession>
<dbReference type="InterPro" id="IPR021497">
    <property type="entry name" value="GTA_holin_3TM"/>
</dbReference>
<dbReference type="RefSeq" id="WP_112142046.1">
    <property type="nucleotide sequence ID" value="NZ_PGTO01000001.1"/>
</dbReference>
<evidence type="ECO:0008006" key="4">
    <source>
        <dbReference type="Google" id="ProtNLM"/>
    </source>
</evidence>
<keyword evidence="1" id="KW-1133">Transmembrane helix</keyword>
<keyword evidence="3" id="KW-1185">Reference proteome</keyword>
<gene>
    <name evidence="2" type="ORF">CU669_01625</name>
</gene>
<dbReference type="AlphaFoldDB" id="A0A364P3X2"/>
<dbReference type="Pfam" id="PF11351">
    <property type="entry name" value="GTA_holin_3TM"/>
    <property type="match status" value="1"/>
</dbReference>
<evidence type="ECO:0000313" key="2">
    <source>
        <dbReference type="EMBL" id="RAU23815.1"/>
    </source>
</evidence>
<dbReference type="EMBL" id="PGTO01000001">
    <property type="protein sequence ID" value="RAU23815.1"/>
    <property type="molecule type" value="Genomic_DNA"/>
</dbReference>
<comment type="caution">
    <text evidence="2">The sequence shown here is derived from an EMBL/GenBank/DDBJ whole genome shotgun (WGS) entry which is preliminary data.</text>
</comment>
<proteinExistence type="predicted"/>